<evidence type="ECO:0000259" key="1">
    <source>
        <dbReference type="Pfam" id="PF00111"/>
    </source>
</evidence>
<dbReference type="InterPro" id="IPR001041">
    <property type="entry name" value="2Fe-2S_ferredoxin-type"/>
</dbReference>
<dbReference type="InterPro" id="IPR012675">
    <property type="entry name" value="Beta-grasp_dom_sf"/>
</dbReference>
<evidence type="ECO:0000313" key="2">
    <source>
        <dbReference type="EMBL" id="MFC4160882.1"/>
    </source>
</evidence>
<protein>
    <submittedName>
        <fullName evidence="2">2Fe-2S iron-sulfur cluster-binding protein</fullName>
    </submittedName>
</protein>
<name>A0ABV8MV96_9NEIS</name>
<keyword evidence="3" id="KW-1185">Reference proteome</keyword>
<reference evidence="3" key="1">
    <citation type="journal article" date="2019" name="Int. J. Syst. Evol. Microbiol.">
        <title>The Global Catalogue of Microorganisms (GCM) 10K type strain sequencing project: providing services to taxonomists for standard genome sequencing and annotation.</title>
        <authorList>
            <consortium name="The Broad Institute Genomics Platform"/>
            <consortium name="The Broad Institute Genome Sequencing Center for Infectious Disease"/>
            <person name="Wu L."/>
            <person name="Ma J."/>
        </authorList>
    </citation>
    <scope>NUCLEOTIDE SEQUENCE [LARGE SCALE GENOMIC DNA]</scope>
    <source>
        <strain evidence="3">LMG 29894</strain>
    </source>
</reference>
<dbReference type="RefSeq" id="WP_378166191.1">
    <property type="nucleotide sequence ID" value="NZ_JBHSBU010000001.1"/>
</dbReference>
<dbReference type="Proteomes" id="UP001595791">
    <property type="component" value="Unassembled WGS sequence"/>
</dbReference>
<proteinExistence type="predicted"/>
<accession>A0ABV8MV96</accession>
<dbReference type="InterPro" id="IPR036010">
    <property type="entry name" value="2Fe-2S_ferredoxin-like_sf"/>
</dbReference>
<dbReference type="EMBL" id="JBHSBU010000001">
    <property type="protein sequence ID" value="MFC4160882.1"/>
    <property type="molecule type" value="Genomic_DNA"/>
</dbReference>
<organism evidence="2 3">
    <name type="scientific">Chitinimonas lacunae</name>
    <dbReference type="NCBI Taxonomy" id="1963018"/>
    <lineage>
        <taxon>Bacteria</taxon>
        <taxon>Pseudomonadati</taxon>
        <taxon>Pseudomonadota</taxon>
        <taxon>Betaproteobacteria</taxon>
        <taxon>Neisseriales</taxon>
        <taxon>Chitinibacteraceae</taxon>
        <taxon>Chitinimonas</taxon>
    </lineage>
</organism>
<feature type="domain" description="2Fe-2S ferredoxin-type" evidence="1">
    <location>
        <begin position="31"/>
        <end position="65"/>
    </location>
</feature>
<comment type="caution">
    <text evidence="2">The sequence shown here is derived from an EMBL/GenBank/DDBJ whole genome shotgun (WGS) entry which is preliminary data.</text>
</comment>
<dbReference type="PROSITE" id="PS00197">
    <property type="entry name" value="2FE2S_FER_1"/>
    <property type="match status" value="1"/>
</dbReference>
<dbReference type="Pfam" id="PF00111">
    <property type="entry name" value="Fer2"/>
    <property type="match status" value="1"/>
</dbReference>
<dbReference type="SUPFAM" id="SSF54292">
    <property type="entry name" value="2Fe-2S ferredoxin-like"/>
    <property type="match status" value="1"/>
</dbReference>
<dbReference type="InterPro" id="IPR006058">
    <property type="entry name" value="2Fe2S_fd_BS"/>
</dbReference>
<dbReference type="Gene3D" id="3.10.20.30">
    <property type="match status" value="1"/>
</dbReference>
<gene>
    <name evidence="2" type="ORF">ACFOW7_16200</name>
</gene>
<evidence type="ECO:0000313" key="3">
    <source>
        <dbReference type="Proteomes" id="UP001595791"/>
    </source>
</evidence>
<sequence length="119" mass="12950">METTRLILQGGGMVEPLRVEAETGSRLIDCVRDLARDGLLPLYWRCGQGTCGACLVRLEHAASAEARPLVLSGKERNVLARRGQLDEAQRSAPTLPDTPALPRLACHVVLPPGELRVSW</sequence>